<proteinExistence type="predicted"/>
<sequence length="43" mass="5065">MFYVGLDVHATQITVCVLKNNGKVHKRWTVRELYRESVKNAFL</sequence>
<dbReference type="AlphaFoldDB" id="A0A517QVJ4"/>
<dbReference type="RefSeq" id="WP_261341961.1">
    <property type="nucleotide sequence ID" value="NZ_CP036267.1"/>
</dbReference>
<evidence type="ECO:0000313" key="1">
    <source>
        <dbReference type="EMBL" id="QDT35631.1"/>
    </source>
</evidence>
<reference evidence="1 2" key="1">
    <citation type="submission" date="2019-02" db="EMBL/GenBank/DDBJ databases">
        <title>Deep-cultivation of Planctomycetes and their phenomic and genomic characterization uncovers novel biology.</title>
        <authorList>
            <person name="Wiegand S."/>
            <person name="Jogler M."/>
            <person name="Boedeker C."/>
            <person name="Pinto D."/>
            <person name="Vollmers J."/>
            <person name="Rivas-Marin E."/>
            <person name="Kohn T."/>
            <person name="Peeters S.H."/>
            <person name="Heuer A."/>
            <person name="Rast P."/>
            <person name="Oberbeckmann S."/>
            <person name="Bunk B."/>
            <person name="Jeske O."/>
            <person name="Meyerdierks A."/>
            <person name="Storesund J.E."/>
            <person name="Kallscheuer N."/>
            <person name="Luecker S."/>
            <person name="Lage O.M."/>
            <person name="Pohl T."/>
            <person name="Merkel B.J."/>
            <person name="Hornburger P."/>
            <person name="Mueller R.-W."/>
            <person name="Bruemmer F."/>
            <person name="Labrenz M."/>
            <person name="Spormann A.M."/>
            <person name="Op den Camp H."/>
            <person name="Overmann J."/>
            <person name="Amann R."/>
            <person name="Jetten M.S.M."/>
            <person name="Mascher T."/>
            <person name="Medema M.H."/>
            <person name="Devos D.P."/>
            <person name="Kaster A.-K."/>
            <person name="Ovreas L."/>
            <person name="Rohde M."/>
            <person name="Galperin M.Y."/>
            <person name="Jogler C."/>
        </authorList>
    </citation>
    <scope>NUCLEOTIDE SEQUENCE [LARGE SCALE GENOMIC DNA]</scope>
    <source>
        <strain evidence="1 2">Mal48</strain>
    </source>
</reference>
<evidence type="ECO:0000313" key="2">
    <source>
        <dbReference type="Proteomes" id="UP000315724"/>
    </source>
</evidence>
<dbReference type="KEGG" id="tpol:Mal48_49090"/>
<protein>
    <recommendedName>
        <fullName evidence="3">Transposase</fullName>
    </recommendedName>
</protein>
<organism evidence="1 2">
    <name type="scientific">Thalassoglobus polymorphus</name>
    <dbReference type="NCBI Taxonomy" id="2527994"/>
    <lineage>
        <taxon>Bacteria</taxon>
        <taxon>Pseudomonadati</taxon>
        <taxon>Planctomycetota</taxon>
        <taxon>Planctomycetia</taxon>
        <taxon>Planctomycetales</taxon>
        <taxon>Planctomycetaceae</taxon>
        <taxon>Thalassoglobus</taxon>
    </lineage>
</organism>
<accession>A0A517QVJ4</accession>
<evidence type="ECO:0008006" key="3">
    <source>
        <dbReference type="Google" id="ProtNLM"/>
    </source>
</evidence>
<dbReference type="Proteomes" id="UP000315724">
    <property type="component" value="Chromosome"/>
</dbReference>
<dbReference type="EMBL" id="CP036267">
    <property type="protein sequence ID" value="QDT35631.1"/>
    <property type="molecule type" value="Genomic_DNA"/>
</dbReference>
<name>A0A517QVJ4_9PLAN</name>
<keyword evidence="2" id="KW-1185">Reference proteome</keyword>
<gene>
    <name evidence="1" type="ORF">Mal48_49090</name>
</gene>